<sequence length="47" mass="5603">KIISQNSKCHLPYQLKQRPRRSPLPTQVSRLLLYMFLPREKEGHGKE</sequence>
<evidence type="ECO:0000313" key="2">
    <source>
        <dbReference type="EMBL" id="JAC73921.1"/>
    </source>
</evidence>
<reference evidence="2" key="1">
    <citation type="submission" date="2014-05" db="EMBL/GenBank/DDBJ databases">
        <title>The transcriptome of the halophilic microalga Tetraselmis sp. GSL018 isolated from the Great Salt Lake, Utah.</title>
        <authorList>
            <person name="Jinkerson R.E."/>
            <person name="D'Adamo S."/>
            <person name="Posewitz M.C."/>
        </authorList>
    </citation>
    <scope>NUCLEOTIDE SEQUENCE</scope>
    <source>
        <strain evidence="2">GSL018</strain>
    </source>
</reference>
<organism evidence="2">
    <name type="scientific">Tetraselmis sp. GSL018</name>
    <dbReference type="NCBI Taxonomy" id="582737"/>
    <lineage>
        <taxon>Eukaryota</taxon>
        <taxon>Viridiplantae</taxon>
        <taxon>Chlorophyta</taxon>
        <taxon>core chlorophytes</taxon>
        <taxon>Chlorodendrophyceae</taxon>
        <taxon>Chlorodendrales</taxon>
        <taxon>Chlorodendraceae</taxon>
        <taxon>Tetraselmis</taxon>
    </lineage>
</organism>
<gene>
    <name evidence="2" type="ORF">TSPGSL018_27422</name>
</gene>
<evidence type="ECO:0000256" key="1">
    <source>
        <dbReference type="SAM" id="MobiDB-lite"/>
    </source>
</evidence>
<dbReference type="AlphaFoldDB" id="A0A061RTM2"/>
<name>A0A061RTM2_9CHLO</name>
<feature type="non-terminal residue" evidence="2">
    <location>
        <position position="47"/>
    </location>
</feature>
<feature type="region of interest" description="Disordered" evidence="1">
    <location>
        <begin position="1"/>
        <end position="26"/>
    </location>
</feature>
<dbReference type="EMBL" id="GBEZ01011911">
    <property type="protein sequence ID" value="JAC73921.1"/>
    <property type="molecule type" value="Transcribed_RNA"/>
</dbReference>
<accession>A0A061RTM2</accession>
<proteinExistence type="predicted"/>
<feature type="non-terminal residue" evidence="2">
    <location>
        <position position="1"/>
    </location>
</feature>
<protein>
    <submittedName>
        <fullName evidence="2">Uncharacterized protein</fullName>
    </submittedName>
</protein>